<organism evidence="1 2">
    <name type="scientific">Zoarces viviparus</name>
    <name type="common">Viviparous eelpout</name>
    <name type="synonym">Blennius viviparus</name>
    <dbReference type="NCBI Taxonomy" id="48416"/>
    <lineage>
        <taxon>Eukaryota</taxon>
        <taxon>Metazoa</taxon>
        <taxon>Chordata</taxon>
        <taxon>Craniata</taxon>
        <taxon>Vertebrata</taxon>
        <taxon>Euteleostomi</taxon>
        <taxon>Actinopterygii</taxon>
        <taxon>Neopterygii</taxon>
        <taxon>Teleostei</taxon>
        <taxon>Neoteleostei</taxon>
        <taxon>Acanthomorphata</taxon>
        <taxon>Eupercaria</taxon>
        <taxon>Perciformes</taxon>
        <taxon>Cottioidei</taxon>
        <taxon>Zoarcales</taxon>
        <taxon>Zoarcidae</taxon>
        <taxon>Zoarcinae</taxon>
        <taxon>Zoarces</taxon>
    </lineage>
</organism>
<evidence type="ECO:0000313" key="2">
    <source>
        <dbReference type="Proteomes" id="UP001488805"/>
    </source>
</evidence>
<name>A0AAW1F3Y7_ZOAVI</name>
<dbReference type="Proteomes" id="UP001488805">
    <property type="component" value="Unassembled WGS sequence"/>
</dbReference>
<keyword evidence="2" id="KW-1185">Reference proteome</keyword>
<reference evidence="1 2" key="1">
    <citation type="journal article" date="2024" name="Genome Biol. Evol.">
        <title>Chromosome-level genome assembly of the viviparous eelpout Zoarces viviparus.</title>
        <authorList>
            <person name="Fuhrmann N."/>
            <person name="Brasseur M.V."/>
            <person name="Bakowski C.E."/>
            <person name="Podsiadlowski L."/>
            <person name="Prost S."/>
            <person name="Krehenwinkel H."/>
            <person name="Mayer C."/>
        </authorList>
    </citation>
    <scope>NUCLEOTIDE SEQUENCE [LARGE SCALE GENOMIC DNA]</scope>
    <source>
        <strain evidence="1">NO-MEL_2022_Ind0_liver</strain>
    </source>
</reference>
<proteinExistence type="predicted"/>
<dbReference type="AlphaFoldDB" id="A0AAW1F3Y7"/>
<protein>
    <submittedName>
        <fullName evidence="1">Uncharacterized protein</fullName>
    </submittedName>
</protein>
<accession>A0AAW1F3Y7</accession>
<comment type="caution">
    <text evidence="1">The sequence shown here is derived from an EMBL/GenBank/DDBJ whole genome shotgun (WGS) entry which is preliminary data.</text>
</comment>
<gene>
    <name evidence="1" type="ORF">VZT92_013502</name>
</gene>
<sequence length="100" mass="10895">MSPSISKACIEKLHSWFLSASCPAGAIEQADIQTHIFRAWLHTCRDWQPDAVPLARPQPRRQATQAVTGVSHPALPCSPSELRAIRLYGCLCASLTDAPS</sequence>
<dbReference type="EMBL" id="JBCEZU010000111">
    <property type="protein sequence ID" value="KAK9529408.1"/>
    <property type="molecule type" value="Genomic_DNA"/>
</dbReference>
<evidence type="ECO:0000313" key="1">
    <source>
        <dbReference type="EMBL" id="KAK9529408.1"/>
    </source>
</evidence>